<dbReference type="SUPFAM" id="SSF81383">
    <property type="entry name" value="F-box domain"/>
    <property type="match status" value="1"/>
</dbReference>
<dbReference type="GO" id="GO:0051536">
    <property type="term" value="F:iron-sulfur cluster binding"/>
    <property type="evidence" value="ECO:0007669"/>
    <property type="project" value="UniProtKB-KW"/>
</dbReference>
<evidence type="ECO:0000256" key="13">
    <source>
        <dbReference type="ARBA" id="ARBA00023242"/>
    </source>
</evidence>
<keyword evidence="18" id="KW-1185">Reference proteome</keyword>
<dbReference type="CDD" id="cd12109">
    <property type="entry name" value="Hr_FBXL5"/>
    <property type="match status" value="1"/>
</dbReference>
<dbReference type="InterPro" id="IPR001810">
    <property type="entry name" value="F-box_dom"/>
</dbReference>
<evidence type="ECO:0000256" key="6">
    <source>
        <dbReference type="ARBA" id="ARBA00022614"/>
    </source>
</evidence>
<evidence type="ECO:0000313" key="17">
    <source>
        <dbReference type="Ensembl" id="ENSPKIP00000022145.1"/>
    </source>
</evidence>
<keyword evidence="5" id="KW-0963">Cytoplasm</keyword>
<evidence type="ECO:0000256" key="7">
    <source>
        <dbReference type="ARBA" id="ARBA00022723"/>
    </source>
</evidence>
<sequence>MAPFPDEVDVFTGPHWRMKQLVGLYCEKLSKTNFSNNNDFRSFLQSLCATFKEFKMHEQIENDYIIGLLQERSRTVYNVHSDNKLSEMLTLFEKGLRGVKNEYEQLNYAQQLKERLDAFTQDFLPHMKEEEEVFQPMLMQYFTYEELKAIKQQVMAEHRDRRGSAPLKVLDLWSQAQELQRAFKYSVHEKWDEESEKDSKKLDHISQLPPEVLLKLFQYLTPEDLGRCSQVCTSWSRLTKMGSLWKHLYPVRWARGDYCCGPPGDLDEEPDEEWVQSRQDEGRAYQEWDEDADVDESEEAGADSVAISVVQREKRLLNGMIQYLLPAVGPSVKSIVLAYSSAVSSKMVRQILSLCPNLVHLDLTQTDITDSAFDSWESAGACGLLEHIDLSGCENITNLTLEKLSLGLGELRDLRKPEVPINLPAGPDCEGGVGARQALVFKRGPGSLVSVPMHVWVLDPMPPPDIEDVAEWRRNPDGRRGAQFSPPPASGVCCCRRRGFRTNSSTPCWPQYVTMGESAWCGHSSCCGVWEAPRTVETLWEAPMGPSRLRTKCQGPGDQRTRNPESLRRLRFLSLSGCFRVTDLGLRLLSQHGGLPHLKHLNLSGCLLITGMGLQELVLVCPSLEDEHFYYCNNINGPHADTASGCQNLQCGFRACCCSGE</sequence>
<dbReference type="SUPFAM" id="SSF52047">
    <property type="entry name" value="RNI-like"/>
    <property type="match status" value="1"/>
</dbReference>
<keyword evidence="11" id="KW-0408">Iron</keyword>
<evidence type="ECO:0000256" key="11">
    <source>
        <dbReference type="ARBA" id="ARBA00023004"/>
    </source>
</evidence>
<accession>A0A3B3RWA6</accession>
<dbReference type="InterPro" id="IPR012312">
    <property type="entry name" value="Hemerythrin-like"/>
</dbReference>
<evidence type="ECO:0000256" key="14">
    <source>
        <dbReference type="ARBA" id="ARBA00030695"/>
    </source>
</evidence>
<dbReference type="Gene3D" id="1.20.1280.50">
    <property type="match status" value="1"/>
</dbReference>
<dbReference type="Pfam" id="PF01814">
    <property type="entry name" value="Hemerythrin"/>
    <property type="match status" value="1"/>
</dbReference>
<evidence type="ECO:0000256" key="2">
    <source>
        <dbReference type="ARBA" id="ARBA00004556"/>
    </source>
</evidence>
<keyword evidence="7" id="KW-0479">Metal-binding</keyword>
<dbReference type="PANTHER" id="PTHR13382">
    <property type="entry name" value="MITOCHONDRIAL ATP SYNTHASE COUPLING FACTOR B"/>
    <property type="match status" value="1"/>
</dbReference>
<comment type="subcellular location">
    <subcellularLocation>
        <location evidence="2">Cytoplasm</location>
        <location evidence="2">Perinuclear region</location>
    </subcellularLocation>
    <subcellularLocation>
        <location evidence="1">Nucleus</location>
    </subcellularLocation>
</comment>
<evidence type="ECO:0000256" key="4">
    <source>
        <dbReference type="ARBA" id="ARBA00020540"/>
    </source>
</evidence>
<dbReference type="GO" id="GO:0006879">
    <property type="term" value="P:intracellular iron ion homeostasis"/>
    <property type="evidence" value="ECO:0007669"/>
    <property type="project" value="InterPro"/>
</dbReference>
<dbReference type="InterPro" id="IPR036047">
    <property type="entry name" value="F-box-like_dom_sf"/>
</dbReference>
<evidence type="ECO:0000256" key="9">
    <source>
        <dbReference type="ARBA" id="ARBA00022786"/>
    </source>
</evidence>
<dbReference type="InterPro" id="IPR050648">
    <property type="entry name" value="F-box_LRR-repeat"/>
</dbReference>
<reference evidence="17" key="1">
    <citation type="submission" date="2025-08" db="UniProtKB">
        <authorList>
            <consortium name="Ensembl"/>
        </authorList>
    </citation>
    <scope>IDENTIFICATION</scope>
</reference>
<evidence type="ECO:0000256" key="8">
    <source>
        <dbReference type="ARBA" id="ARBA00022737"/>
    </source>
</evidence>
<proteinExistence type="predicted"/>
<evidence type="ECO:0000313" key="18">
    <source>
        <dbReference type="Proteomes" id="UP000261540"/>
    </source>
</evidence>
<feature type="domain" description="F-box" evidence="16">
    <location>
        <begin position="202"/>
        <end position="248"/>
    </location>
</feature>
<reference evidence="17" key="2">
    <citation type="submission" date="2025-09" db="UniProtKB">
        <authorList>
            <consortium name="Ensembl"/>
        </authorList>
    </citation>
    <scope>IDENTIFICATION</scope>
</reference>
<keyword evidence="6" id="KW-0433">Leucine-rich repeat</keyword>
<evidence type="ECO:0000256" key="1">
    <source>
        <dbReference type="ARBA" id="ARBA00004123"/>
    </source>
</evidence>
<dbReference type="PANTHER" id="PTHR13382:SF41">
    <property type="entry name" value="F-BOX DOMAIN-CONTAINING PROTEIN"/>
    <property type="match status" value="1"/>
</dbReference>
<keyword evidence="8" id="KW-0677">Repeat</keyword>
<keyword evidence="9" id="KW-0833">Ubl conjugation pathway</keyword>
<dbReference type="AlphaFoldDB" id="A0A3B3RWA6"/>
<dbReference type="Gene3D" id="3.80.10.10">
    <property type="entry name" value="Ribonuclease Inhibitor"/>
    <property type="match status" value="2"/>
</dbReference>
<dbReference type="STRING" id="1676925.ENSPKIP00000022145"/>
<dbReference type="Gene3D" id="1.20.120.520">
    <property type="entry name" value="nmb1532 protein domain like"/>
    <property type="match status" value="1"/>
</dbReference>
<dbReference type="CTD" id="26234"/>
<dbReference type="Pfam" id="PF12937">
    <property type="entry name" value="F-box-like"/>
    <property type="match status" value="1"/>
</dbReference>
<evidence type="ECO:0000259" key="16">
    <source>
        <dbReference type="PROSITE" id="PS50181"/>
    </source>
</evidence>
<evidence type="ECO:0000256" key="12">
    <source>
        <dbReference type="ARBA" id="ARBA00023014"/>
    </source>
</evidence>
<dbReference type="InterPro" id="IPR032675">
    <property type="entry name" value="LRR_dom_sf"/>
</dbReference>
<organism evidence="17 18">
    <name type="scientific">Paramormyrops kingsleyae</name>
    <dbReference type="NCBI Taxonomy" id="1676925"/>
    <lineage>
        <taxon>Eukaryota</taxon>
        <taxon>Metazoa</taxon>
        <taxon>Chordata</taxon>
        <taxon>Craniata</taxon>
        <taxon>Vertebrata</taxon>
        <taxon>Euteleostomi</taxon>
        <taxon>Actinopterygii</taxon>
        <taxon>Neopterygii</taxon>
        <taxon>Teleostei</taxon>
        <taxon>Osteoglossocephala</taxon>
        <taxon>Osteoglossomorpha</taxon>
        <taxon>Osteoglossiformes</taxon>
        <taxon>Mormyridae</taxon>
        <taxon>Paramormyrops</taxon>
    </lineage>
</organism>
<dbReference type="GO" id="GO:0016567">
    <property type="term" value="P:protein ubiquitination"/>
    <property type="evidence" value="ECO:0007669"/>
    <property type="project" value="UniProtKB-UniPathway"/>
</dbReference>
<dbReference type="InterPro" id="IPR006553">
    <property type="entry name" value="Leu-rich_rpt_Cys-con_subtyp"/>
</dbReference>
<dbReference type="SMART" id="SM00256">
    <property type="entry name" value="FBOX"/>
    <property type="match status" value="1"/>
</dbReference>
<dbReference type="GO" id="GO:0005634">
    <property type="term" value="C:nucleus"/>
    <property type="evidence" value="ECO:0007669"/>
    <property type="project" value="UniProtKB-SubCell"/>
</dbReference>
<comment type="pathway">
    <text evidence="3">Protein modification; protein ubiquitination.</text>
</comment>
<dbReference type="InterPro" id="IPR045808">
    <property type="entry name" value="Hr_FBXL5"/>
</dbReference>
<dbReference type="GO" id="GO:0046872">
    <property type="term" value="F:metal ion binding"/>
    <property type="evidence" value="ECO:0007669"/>
    <property type="project" value="UniProtKB-KW"/>
</dbReference>
<dbReference type="GeneTree" id="ENSGT00390000006172"/>
<evidence type="ECO:0000256" key="15">
    <source>
        <dbReference type="ARBA" id="ARBA00034078"/>
    </source>
</evidence>
<evidence type="ECO:0000256" key="10">
    <source>
        <dbReference type="ARBA" id="ARBA00022843"/>
    </source>
</evidence>
<dbReference type="PROSITE" id="PS50181">
    <property type="entry name" value="FBOX"/>
    <property type="match status" value="1"/>
</dbReference>
<protein>
    <recommendedName>
        <fullName evidence="4">F-box/LRR-repeat protein 5</fullName>
    </recommendedName>
    <alternativeName>
        <fullName evidence="14">F-box and leucine-rich repeat protein 5</fullName>
    </alternativeName>
</protein>
<comment type="cofactor">
    <cofactor evidence="15">
        <name>[2Fe-2S] cluster</name>
        <dbReference type="ChEBI" id="CHEBI:190135"/>
    </cofactor>
</comment>
<evidence type="ECO:0000256" key="5">
    <source>
        <dbReference type="ARBA" id="ARBA00022490"/>
    </source>
</evidence>
<dbReference type="FunFam" id="1.20.120.520:FF:000002">
    <property type="entry name" value="F-box/LRR-repeat protein 5 isoform X2"/>
    <property type="match status" value="1"/>
</dbReference>
<keyword evidence="10" id="KW-0832">Ubl conjugation</keyword>
<dbReference type="UniPathway" id="UPA00143"/>
<dbReference type="FunFam" id="1.20.1280.50:FF:000007">
    <property type="entry name" value="F-box/LRR-repeat protein 5 isoform X1"/>
    <property type="match status" value="1"/>
</dbReference>
<keyword evidence="13" id="KW-0539">Nucleus</keyword>
<dbReference type="GO" id="GO:0048471">
    <property type="term" value="C:perinuclear region of cytoplasm"/>
    <property type="evidence" value="ECO:0007669"/>
    <property type="project" value="UniProtKB-SubCell"/>
</dbReference>
<dbReference type="Proteomes" id="UP000261540">
    <property type="component" value="Unplaced"/>
</dbReference>
<name>A0A3B3RWA6_9TELE</name>
<evidence type="ECO:0000256" key="3">
    <source>
        <dbReference type="ARBA" id="ARBA00004906"/>
    </source>
</evidence>
<keyword evidence="12" id="KW-0411">Iron-sulfur</keyword>
<dbReference type="SMART" id="SM00367">
    <property type="entry name" value="LRR_CC"/>
    <property type="match status" value="3"/>
</dbReference>
<dbReference type="Ensembl" id="ENSPKIT00000002800.1">
    <property type="protein sequence ID" value="ENSPKIP00000022145.1"/>
    <property type="gene ID" value="ENSPKIG00000006259.1"/>
</dbReference>